<sequence length="1084" mass="117816">MAVNPRLKEALEIFRELGWDKADVADAPTLLLGTKEQQKVALAGLKTGDWGEYGEVGPDTYGWISAVNVNATMLALFALRLGADVRMEVRLPWNTDDVVLARCVAQRGEAYAATFIDQVCVPRLRRSEHSLSARGEAAVRLVCDLGLPVPEKIDYLKDWAVVALAALTGDVAEIPWPDDHALPPLDELRPSFDEHWRAAVHSGVPMTGPLGKLLSAAVKAGLIERDAGMEQLFASLDAAVRPGDRKALTSLIVNDFAVTDDELVTRVDALIPILSHGEAPVVEGFGPRLIANVADDLVGEVALACLYVKTQKAVRQVLTALKKRDFPGQATAELLYDRLGELAQSRDKATVKLAEAVLANWNITPAAPSEEPEVTGLWQPTPELWSVPRFELGEVTPEALTEALRVLTSRGDVAAFGLEADRFLALAVALANHNLDDTRRALTGISSVSWAHVVRNWLAGEPARPRWQAGSFLWYMRVESTFDHLGQIPCLLSQPSRVDLSVEFDDLVASLKKYAAADVPVLQADLVMALARLDVTKADANASLPEVPVKLVDGRLLRRNAAQVVMSYLKRPFVDMEAPFASPDRNGILAWPKSLVGLDRNMVVNDRIGRYFGVFPNWGDALNIDLDRRLYLDVASVMARQLARSAKPLGPGAAVNLLAVQRHGRPEHATESALALQKAWERGLLVPGVADIDYLDWDGQLRNIGSFVESLREAADRGMLSVVWPVLDDVLVASLKAPRMLAGTAEAAQAMQDYVGEVLAAVTEGVAPASALDVPGVRALAARKGTSKAVDAARGVVKHLPDQQAEPQQLAAPALDTALFKKIWPAAAGTKPNIPDGATYSLREAGSNTKQPHLQLDMVVPSYPASVFEIKSPTREFLEIRNLGQAISKRVSQAEPEGKESWLYWDGDALVADDSRNRSEATPELSDALIAVLIAYTGVRADNVHQKREWAAERLQELAEKEAYGSAAVKAATIGLLPYHEVWSPARVVHTLEKQPELLPYLWPTLSEPLRFAGNLDTIPKWVNRVLDVVTLHAEILLEATRRGYMPADAWDGLDALAAKKGSSAALKKARVLAKSFETVTSLG</sequence>
<comment type="caution">
    <text evidence="1">The sequence shown here is derived from an EMBL/GenBank/DDBJ whole genome shotgun (WGS) entry which is preliminary data.</text>
</comment>
<evidence type="ECO:0000313" key="1">
    <source>
        <dbReference type="EMBL" id="TRX64448.1"/>
    </source>
</evidence>
<organism evidence="1 2">
    <name type="scientific">Corynebacterium hiratae</name>
    <dbReference type="NCBI Taxonomy" id="3139423"/>
    <lineage>
        <taxon>Bacteria</taxon>
        <taxon>Bacillati</taxon>
        <taxon>Actinomycetota</taxon>
        <taxon>Actinomycetes</taxon>
        <taxon>Mycobacteriales</taxon>
        <taxon>Corynebacteriaceae</taxon>
        <taxon>Corynebacterium</taxon>
    </lineage>
</organism>
<name>A0A553G4L3_9CORY</name>
<dbReference type="RefSeq" id="WP_144012861.1">
    <property type="nucleotide sequence ID" value="NZ_VKDK01000001.1"/>
</dbReference>
<gene>
    <name evidence="1" type="ORF">FNY97_00715</name>
</gene>
<accession>A0A553G4L3</accession>
<evidence type="ECO:0000313" key="2">
    <source>
        <dbReference type="Proteomes" id="UP000320443"/>
    </source>
</evidence>
<keyword evidence="2" id="KW-1185">Reference proteome</keyword>
<dbReference type="AlphaFoldDB" id="A0A553G4L3"/>
<reference evidence="1 2" key="1">
    <citation type="submission" date="2019-07" db="EMBL/GenBank/DDBJ databases">
        <title>Draft genome of C. aurimucosum strain 2274.</title>
        <authorList>
            <person name="Pacheco L.G.C."/>
            <person name="Aguiar E.R.G.R."/>
            <person name="Santos C.S."/>
            <person name="Rocha D.J.P.G."/>
            <person name="Sant'Anna L.O."/>
            <person name="Mattos-Guaraldi A.L."/>
            <person name="Santos L.S."/>
        </authorList>
    </citation>
    <scope>NUCLEOTIDE SEQUENCE [LARGE SCALE GENOMIC DNA]</scope>
    <source>
        <strain evidence="1 2">2274</strain>
    </source>
</reference>
<proteinExistence type="predicted"/>
<dbReference type="Proteomes" id="UP000320443">
    <property type="component" value="Unassembled WGS sequence"/>
</dbReference>
<dbReference type="EMBL" id="VKDK01000001">
    <property type="protein sequence ID" value="TRX64448.1"/>
    <property type="molecule type" value="Genomic_DNA"/>
</dbReference>
<protein>
    <submittedName>
        <fullName evidence="1">Uncharacterized protein</fullName>
    </submittedName>
</protein>